<dbReference type="PANTHER" id="PTHR12976:SF0">
    <property type="entry name" value="RETINAL ROD RHODOPSIN-SENSITIVE CGMP 3',5'-CYCLIC PHOSPHODIESTERASE SUBUNIT DELTA"/>
    <property type="match status" value="1"/>
</dbReference>
<evidence type="ECO:0000313" key="3">
    <source>
        <dbReference type="EMBL" id="KAG8545943.1"/>
    </source>
</evidence>
<protein>
    <recommendedName>
        <fullName evidence="2">GMP phosphodiesterase delta subunit domain-containing protein</fullName>
    </recommendedName>
</protein>
<comment type="similarity">
    <text evidence="1">Belongs to the PDE6D/unc-119 family.</text>
</comment>
<keyword evidence="4" id="KW-1185">Reference proteome</keyword>
<sequence length="87" mass="9899">MILRDGETGKTMWQGAEDLSFPGVEHEARVPKKILKCKSVSREINFASEEEMENFRLEQKVYFKGQCLEGRVAKMVSGKLLKIGAHK</sequence>
<name>A0AAV6ZC88_ENGPU</name>
<dbReference type="EMBL" id="WNYA01001343">
    <property type="protein sequence ID" value="KAG8545943.1"/>
    <property type="molecule type" value="Genomic_DNA"/>
</dbReference>
<dbReference type="Gene3D" id="2.70.50.40">
    <property type="entry name" value="GMP phosphodiesterase, delta subunit"/>
    <property type="match status" value="1"/>
</dbReference>
<dbReference type="InterPro" id="IPR014756">
    <property type="entry name" value="Ig_E-set"/>
</dbReference>
<gene>
    <name evidence="3" type="ORF">GDO81_020066</name>
</gene>
<dbReference type="Proteomes" id="UP000824782">
    <property type="component" value="Unassembled WGS sequence"/>
</dbReference>
<evidence type="ECO:0000259" key="2">
    <source>
        <dbReference type="Pfam" id="PF05351"/>
    </source>
</evidence>
<dbReference type="SUPFAM" id="SSF81296">
    <property type="entry name" value="E set domains"/>
    <property type="match status" value="1"/>
</dbReference>
<dbReference type="AlphaFoldDB" id="A0AAV6ZC88"/>
<dbReference type="InterPro" id="IPR008015">
    <property type="entry name" value="PDED_dom"/>
</dbReference>
<dbReference type="GO" id="GO:0005737">
    <property type="term" value="C:cytoplasm"/>
    <property type="evidence" value="ECO:0007669"/>
    <property type="project" value="TreeGrafter"/>
</dbReference>
<evidence type="ECO:0000313" key="4">
    <source>
        <dbReference type="Proteomes" id="UP000824782"/>
    </source>
</evidence>
<feature type="domain" description="GMP phosphodiesterase delta subunit" evidence="2">
    <location>
        <begin position="1"/>
        <end position="69"/>
    </location>
</feature>
<accession>A0AAV6ZC88</accession>
<dbReference type="PANTHER" id="PTHR12976">
    <property type="entry name" value="RETINAL ROD RHODOPSIN-SENSITIVE CGMP 3',5'-CYCLIC PHOSPHODIESTERASE DELTA-SUBUNIT"/>
    <property type="match status" value="1"/>
</dbReference>
<evidence type="ECO:0000256" key="1">
    <source>
        <dbReference type="ARBA" id="ARBA00008102"/>
    </source>
</evidence>
<proteinExistence type="inferred from homology"/>
<comment type="caution">
    <text evidence="3">The sequence shown here is derived from an EMBL/GenBank/DDBJ whole genome shotgun (WGS) entry which is preliminary data.</text>
</comment>
<reference evidence="3" key="1">
    <citation type="thesis" date="2020" institute="ProQuest LLC" country="789 East Eisenhower Parkway, Ann Arbor, MI, USA">
        <title>Comparative Genomics and Chromosome Evolution.</title>
        <authorList>
            <person name="Mudd A.B."/>
        </authorList>
    </citation>
    <scope>NUCLEOTIDE SEQUENCE</scope>
    <source>
        <strain evidence="3">237g6f4</strain>
        <tissue evidence="3">Blood</tissue>
    </source>
</reference>
<dbReference type="InterPro" id="IPR037036">
    <property type="entry name" value="PDED_dom_sf"/>
</dbReference>
<dbReference type="Pfam" id="PF05351">
    <property type="entry name" value="GMP_PDE_delta"/>
    <property type="match status" value="1"/>
</dbReference>
<organism evidence="3 4">
    <name type="scientific">Engystomops pustulosus</name>
    <name type="common">Tungara frog</name>
    <name type="synonym">Physalaemus pustulosus</name>
    <dbReference type="NCBI Taxonomy" id="76066"/>
    <lineage>
        <taxon>Eukaryota</taxon>
        <taxon>Metazoa</taxon>
        <taxon>Chordata</taxon>
        <taxon>Craniata</taxon>
        <taxon>Vertebrata</taxon>
        <taxon>Euteleostomi</taxon>
        <taxon>Amphibia</taxon>
        <taxon>Batrachia</taxon>
        <taxon>Anura</taxon>
        <taxon>Neobatrachia</taxon>
        <taxon>Hyloidea</taxon>
        <taxon>Leptodactylidae</taxon>
        <taxon>Leiuperinae</taxon>
        <taxon>Engystomops</taxon>
    </lineage>
</organism>